<evidence type="ECO:0000313" key="10">
    <source>
        <dbReference type="EMBL" id="NYI70946.1"/>
    </source>
</evidence>
<dbReference type="GO" id="GO:0055085">
    <property type="term" value="P:transmembrane transport"/>
    <property type="evidence" value="ECO:0007669"/>
    <property type="project" value="InterPro"/>
</dbReference>
<keyword evidence="5 7" id="KW-1133">Transmembrane helix</keyword>
<dbReference type="RefSeq" id="WP_179444839.1">
    <property type="nucleotide sequence ID" value="NZ_JACBZS010000001.1"/>
</dbReference>
<dbReference type="AlphaFoldDB" id="A0A7Z0D8K3"/>
<dbReference type="SUPFAM" id="SSF161098">
    <property type="entry name" value="MetI-like"/>
    <property type="match status" value="1"/>
</dbReference>
<feature type="transmembrane region" description="Helical" evidence="7">
    <location>
        <begin position="201"/>
        <end position="219"/>
    </location>
</feature>
<dbReference type="Proteomes" id="UP000527616">
    <property type="component" value="Unassembled WGS sequence"/>
</dbReference>
<name>A0A7Z0D8K3_9ACTN</name>
<dbReference type="EMBL" id="JACBZS010000001">
    <property type="protein sequence ID" value="NYI70946.1"/>
    <property type="molecule type" value="Genomic_DNA"/>
</dbReference>
<feature type="transmembrane region" description="Helical" evidence="7">
    <location>
        <begin position="35"/>
        <end position="56"/>
    </location>
</feature>
<dbReference type="InterPro" id="IPR000515">
    <property type="entry name" value="MetI-like"/>
</dbReference>
<feature type="domain" description="ABC transmembrane type-1" evidence="9">
    <location>
        <begin position="121"/>
        <end position="323"/>
    </location>
</feature>
<dbReference type="Pfam" id="PF19300">
    <property type="entry name" value="BPD_transp_1_N"/>
    <property type="match status" value="1"/>
</dbReference>
<dbReference type="Gene3D" id="1.10.3720.10">
    <property type="entry name" value="MetI-like"/>
    <property type="match status" value="1"/>
</dbReference>
<evidence type="ECO:0000259" key="9">
    <source>
        <dbReference type="PROSITE" id="PS50928"/>
    </source>
</evidence>
<comment type="caution">
    <text evidence="10">The sequence shown here is derived from an EMBL/GenBank/DDBJ whole genome shotgun (WGS) entry which is preliminary data.</text>
</comment>
<keyword evidence="4 7" id="KW-0812">Transmembrane</keyword>
<evidence type="ECO:0000256" key="7">
    <source>
        <dbReference type="RuleBase" id="RU363032"/>
    </source>
</evidence>
<evidence type="ECO:0000256" key="6">
    <source>
        <dbReference type="ARBA" id="ARBA00023136"/>
    </source>
</evidence>
<feature type="region of interest" description="Disordered" evidence="8">
    <location>
        <begin position="1"/>
        <end position="21"/>
    </location>
</feature>
<keyword evidence="11" id="KW-1185">Reference proteome</keyword>
<evidence type="ECO:0000256" key="3">
    <source>
        <dbReference type="ARBA" id="ARBA00022475"/>
    </source>
</evidence>
<dbReference type="PROSITE" id="PS50928">
    <property type="entry name" value="ABC_TM1"/>
    <property type="match status" value="1"/>
</dbReference>
<proteinExistence type="inferred from homology"/>
<comment type="subcellular location">
    <subcellularLocation>
        <location evidence="1 7">Cell membrane</location>
        <topology evidence="1 7">Multi-pass membrane protein</topology>
    </subcellularLocation>
</comment>
<comment type="similarity">
    <text evidence="7">Belongs to the binding-protein-dependent transport system permease family.</text>
</comment>
<dbReference type="InterPro" id="IPR035906">
    <property type="entry name" value="MetI-like_sf"/>
</dbReference>
<keyword evidence="6 7" id="KW-0472">Membrane</keyword>
<evidence type="ECO:0000256" key="1">
    <source>
        <dbReference type="ARBA" id="ARBA00004651"/>
    </source>
</evidence>
<protein>
    <submittedName>
        <fullName evidence="10">Peptide/nickel transport system permease protein</fullName>
    </submittedName>
</protein>
<evidence type="ECO:0000256" key="4">
    <source>
        <dbReference type="ARBA" id="ARBA00022692"/>
    </source>
</evidence>
<feature type="transmembrane region" description="Helical" evidence="7">
    <location>
        <begin position="304"/>
        <end position="330"/>
    </location>
</feature>
<accession>A0A7Z0D8K3</accession>
<keyword evidence="3" id="KW-1003">Cell membrane</keyword>
<evidence type="ECO:0000256" key="2">
    <source>
        <dbReference type="ARBA" id="ARBA00022448"/>
    </source>
</evidence>
<gene>
    <name evidence="10" type="ORF">GGQ54_001506</name>
</gene>
<dbReference type="CDD" id="cd06261">
    <property type="entry name" value="TM_PBP2"/>
    <property type="match status" value="1"/>
</dbReference>
<sequence>MTQLLPAAGPEDPVTPGRSRRGTGAAWAMFVLRRLVSMAVTLVILVIATFAMVQLIPGDPARRIAGQEASAETVREIRTRLGLDRPVPEQFQAYVANLLQGDLGRSFVSNQPVGELIGQRVGASASLAGVCVIIVLVISLGAGIGLASLTYGHRRPWLESAFQWTSSLMGSVPSFLSATLLIFVFAVTLRALPVSGDNQGLVSYVLPCAALSIAPIAFLTRVVRLEALDVLAQDYMRTARGKRLVPRTFYLRHLLPNVLTTSLTVSGMMLAGLIGGAVVVENVFAWPGLGSALVKGVIVKDYPVVQGITIVLGVAVVTINAIVDVVLGLVDRRSVVTDS</sequence>
<evidence type="ECO:0000256" key="5">
    <source>
        <dbReference type="ARBA" id="ARBA00022989"/>
    </source>
</evidence>
<feature type="transmembrane region" description="Helical" evidence="7">
    <location>
        <begin position="258"/>
        <end position="284"/>
    </location>
</feature>
<dbReference type="GO" id="GO:0005886">
    <property type="term" value="C:plasma membrane"/>
    <property type="evidence" value="ECO:0007669"/>
    <property type="project" value="UniProtKB-SubCell"/>
</dbReference>
<organism evidence="10 11">
    <name type="scientific">Naumannella cuiyingiana</name>
    <dbReference type="NCBI Taxonomy" id="1347891"/>
    <lineage>
        <taxon>Bacteria</taxon>
        <taxon>Bacillati</taxon>
        <taxon>Actinomycetota</taxon>
        <taxon>Actinomycetes</taxon>
        <taxon>Propionibacteriales</taxon>
        <taxon>Propionibacteriaceae</taxon>
        <taxon>Naumannella</taxon>
    </lineage>
</organism>
<reference evidence="10 11" key="1">
    <citation type="submission" date="2020-07" db="EMBL/GenBank/DDBJ databases">
        <title>Sequencing the genomes of 1000 actinobacteria strains.</title>
        <authorList>
            <person name="Klenk H.-P."/>
        </authorList>
    </citation>
    <scope>NUCLEOTIDE SEQUENCE [LARGE SCALE GENOMIC DNA]</scope>
    <source>
        <strain evidence="10 11">DSM 103164</strain>
    </source>
</reference>
<dbReference type="PANTHER" id="PTHR43163">
    <property type="entry name" value="DIPEPTIDE TRANSPORT SYSTEM PERMEASE PROTEIN DPPB-RELATED"/>
    <property type="match status" value="1"/>
</dbReference>
<dbReference type="Pfam" id="PF00528">
    <property type="entry name" value="BPD_transp_1"/>
    <property type="match status" value="1"/>
</dbReference>
<evidence type="ECO:0000256" key="8">
    <source>
        <dbReference type="SAM" id="MobiDB-lite"/>
    </source>
</evidence>
<keyword evidence="2 7" id="KW-0813">Transport</keyword>
<feature type="transmembrane region" description="Helical" evidence="7">
    <location>
        <begin position="125"/>
        <end position="147"/>
    </location>
</feature>
<feature type="transmembrane region" description="Helical" evidence="7">
    <location>
        <begin position="168"/>
        <end position="189"/>
    </location>
</feature>
<dbReference type="InterPro" id="IPR045621">
    <property type="entry name" value="BPD_transp_1_N"/>
</dbReference>
<evidence type="ECO:0000313" key="11">
    <source>
        <dbReference type="Proteomes" id="UP000527616"/>
    </source>
</evidence>
<dbReference type="PANTHER" id="PTHR43163:SF6">
    <property type="entry name" value="DIPEPTIDE TRANSPORT SYSTEM PERMEASE PROTEIN DPPB-RELATED"/>
    <property type="match status" value="1"/>
</dbReference>